<dbReference type="SUPFAM" id="SSF50405">
    <property type="entry name" value="Actin-crosslinking proteins"/>
    <property type="match status" value="1"/>
</dbReference>
<accession>A0ABQ4FL15</accession>
<dbReference type="EMBL" id="BOOB01000046">
    <property type="protein sequence ID" value="GIH35516.1"/>
    <property type="molecule type" value="Genomic_DNA"/>
</dbReference>
<keyword evidence="1" id="KW-0732">Signal</keyword>
<organism evidence="2 3">
    <name type="scientific">Microbispora amethystogenes</name>
    <dbReference type="NCBI Taxonomy" id="1427754"/>
    <lineage>
        <taxon>Bacteria</taxon>
        <taxon>Bacillati</taxon>
        <taxon>Actinomycetota</taxon>
        <taxon>Actinomycetes</taxon>
        <taxon>Streptosporangiales</taxon>
        <taxon>Streptosporangiaceae</taxon>
        <taxon>Microbispora</taxon>
    </lineage>
</organism>
<evidence type="ECO:0000313" key="2">
    <source>
        <dbReference type="EMBL" id="GIH35516.1"/>
    </source>
</evidence>
<proteinExistence type="predicted"/>
<evidence type="ECO:0000313" key="3">
    <source>
        <dbReference type="Proteomes" id="UP000651728"/>
    </source>
</evidence>
<name>A0ABQ4FL15_9ACTN</name>
<gene>
    <name evidence="2" type="ORF">Mam01_56800</name>
</gene>
<evidence type="ECO:0000256" key="1">
    <source>
        <dbReference type="SAM" id="SignalP"/>
    </source>
</evidence>
<feature type="signal peptide" evidence="1">
    <location>
        <begin position="1"/>
        <end position="25"/>
    </location>
</feature>
<feature type="chain" id="PRO_5046809512" description="DUF1080 domain-containing protein" evidence="1">
    <location>
        <begin position="26"/>
        <end position="202"/>
    </location>
</feature>
<protein>
    <recommendedName>
        <fullName evidence="4">DUF1080 domain-containing protein</fullName>
    </recommendedName>
</protein>
<dbReference type="Proteomes" id="UP000651728">
    <property type="component" value="Unassembled WGS sequence"/>
</dbReference>
<evidence type="ECO:0008006" key="4">
    <source>
        <dbReference type="Google" id="ProtNLM"/>
    </source>
</evidence>
<reference evidence="2 3" key="1">
    <citation type="submission" date="2021-01" db="EMBL/GenBank/DDBJ databases">
        <title>Whole genome shotgun sequence of Microbispora amethystogenes NBRC 101907.</title>
        <authorList>
            <person name="Komaki H."/>
            <person name="Tamura T."/>
        </authorList>
    </citation>
    <scope>NUCLEOTIDE SEQUENCE [LARGE SCALE GENOMIC DNA]</scope>
    <source>
        <strain evidence="2 3">NBRC 101907</strain>
    </source>
</reference>
<dbReference type="InterPro" id="IPR008999">
    <property type="entry name" value="Actin-crosslinking"/>
</dbReference>
<sequence>MGDLMKQFKVAACLLLAGASTVVTPAPVLARSATPASAPSLTSATVRDASALKCQNRSIKSRANGRYVSAELGYGTSDSRYGMLRARATGVGPWEKFRICYNGRNYTIQSRHNGKYVSAELGYGTSDSRYGMLRARATSAGTWERFFITSCGTGCVLIEAANLKYVAAELGYGKTDSRYGMLRGRTPDVSYKIGPWEKFSVQ</sequence>
<comment type="caution">
    <text evidence="2">The sequence shown here is derived from an EMBL/GenBank/DDBJ whole genome shotgun (WGS) entry which is preliminary data.</text>
</comment>
<dbReference type="Gene3D" id="2.80.10.50">
    <property type="match status" value="1"/>
</dbReference>
<dbReference type="CDD" id="cd00257">
    <property type="entry name" value="beta-trefoil_FSCN-like"/>
    <property type="match status" value="1"/>
</dbReference>
<keyword evidence="3" id="KW-1185">Reference proteome</keyword>